<dbReference type="GO" id="GO:0006412">
    <property type="term" value="P:translation"/>
    <property type="evidence" value="ECO:0007669"/>
    <property type="project" value="TreeGrafter"/>
</dbReference>
<evidence type="ECO:0000313" key="4">
    <source>
        <dbReference type="Proteomes" id="UP000306912"/>
    </source>
</evidence>
<sequence length="147" mass="16931">MAYPENPFIKQFFYVIILSTEVATVYKKGDIIVGKVVSIVNFGALIELEDERIGLLHISKISDYFIADLNKFLTLDEYIRVRVLNCDDKRVELTIKDVPHYRNLGSAYAEDFEVLARKLPHWIKASRKPKMKPKSKGEQTNGSKTEH</sequence>
<dbReference type="PROSITE" id="PS50126">
    <property type="entry name" value="S1"/>
    <property type="match status" value="1"/>
</dbReference>
<proteinExistence type="predicted"/>
<protein>
    <submittedName>
        <fullName evidence="3">S1 RNA-binding domain-containing protein</fullName>
    </submittedName>
</protein>
<keyword evidence="4" id="KW-1185">Reference proteome</keyword>
<dbReference type="FunCoup" id="A0A5R8QBH6">
    <property type="interactions" value="58"/>
</dbReference>
<dbReference type="SUPFAM" id="SSF50249">
    <property type="entry name" value="Nucleic acid-binding proteins"/>
    <property type="match status" value="1"/>
</dbReference>
<dbReference type="OrthoDB" id="9810507at2"/>
<comment type="caution">
    <text evidence="3">The sequence shown here is derived from an EMBL/GenBank/DDBJ whole genome shotgun (WGS) entry which is preliminary data.</text>
</comment>
<dbReference type="Pfam" id="PF00575">
    <property type="entry name" value="S1"/>
    <property type="match status" value="1"/>
</dbReference>
<feature type="region of interest" description="Disordered" evidence="1">
    <location>
        <begin position="126"/>
        <end position="147"/>
    </location>
</feature>
<feature type="compositionally biased region" description="Polar residues" evidence="1">
    <location>
        <begin position="138"/>
        <end position="147"/>
    </location>
</feature>
<dbReference type="GO" id="GO:0003735">
    <property type="term" value="F:structural constituent of ribosome"/>
    <property type="evidence" value="ECO:0007669"/>
    <property type="project" value="TreeGrafter"/>
</dbReference>
<dbReference type="InterPro" id="IPR050437">
    <property type="entry name" value="Ribos_protein_bS1-like"/>
</dbReference>
<evidence type="ECO:0000256" key="1">
    <source>
        <dbReference type="SAM" id="MobiDB-lite"/>
    </source>
</evidence>
<feature type="domain" description="S1 motif" evidence="2">
    <location>
        <begin position="29"/>
        <end position="96"/>
    </location>
</feature>
<reference evidence="3 4" key="1">
    <citation type="submission" date="2019-05" db="EMBL/GenBank/DDBJ databases">
        <title>Culicoidintestinum kansasii gen. nov., sp. nov. from the gastrointestinal tract of the biting midge, Culicoides sonorensis.</title>
        <authorList>
            <person name="Neupane S."/>
            <person name="Ghosh A."/>
            <person name="Gunther S."/>
            <person name="Martin K."/>
            <person name="Zurek L."/>
        </authorList>
    </citation>
    <scope>NUCLEOTIDE SEQUENCE [LARGE SCALE GENOMIC DNA]</scope>
    <source>
        <strain evidence="3 4">CS-1</strain>
    </source>
</reference>
<dbReference type="Gene3D" id="2.40.50.140">
    <property type="entry name" value="Nucleic acid-binding proteins"/>
    <property type="match status" value="1"/>
</dbReference>
<gene>
    <name evidence="3" type="ORF">FEZ08_08720</name>
</gene>
<dbReference type="Proteomes" id="UP000306912">
    <property type="component" value="Unassembled WGS sequence"/>
</dbReference>
<dbReference type="EMBL" id="VBWP01000008">
    <property type="protein sequence ID" value="TLG72462.1"/>
    <property type="molecule type" value="Genomic_DNA"/>
</dbReference>
<accession>A0A5R8QBH6</accession>
<dbReference type="InterPro" id="IPR012340">
    <property type="entry name" value="NA-bd_OB-fold"/>
</dbReference>
<dbReference type="PANTHER" id="PTHR10724">
    <property type="entry name" value="30S RIBOSOMAL PROTEIN S1"/>
    <property type="match status" value="1"/>
</dbReference>
<organism evidence="3 4">
    <name type="scientific">Culicoidibacter larvae</name>
    <dbReference type="NCBI Taxonomy" id="2579976"/>
    <lineage>
        <taxon>Bacteria</taxon>
        <taxon>Bacillati</taxon>
        <taxon>Bacillota</taxon>
        <taxon>Culicoidibacteria</taxon>
        <taxon>Culicoidibacterales</taxon>
        <taxon>Culicoidibacteraceae</taxon>
        <taxon>Culicoidibacter</taxon>
    </lineage>
</organism>
<dbReference type="GO" id="GO:0003729">
    <property type="term" value="F:mRNA binding"/>
    <property type="evidence" value="ECO:0007669"/>
    <property type="project" value="TreeGrafter"/>
</dbReference>
<dbReference type="InParanoid" id="A0A5R8QBH6"/>
<dbReference type="AlphaFoldDB" id="A0A5R8QBH6"/>
<dbReference type="SMART" id="SM00316">
    <property type="entry name" value="S1"/>
    <property type="match status" value="1"/>
</dbReference>
<name>A0A5R8QBH6_9FIRM</name>
<dbReference type="InterPro" id="IPR003029">
    <property type="entry name" value="S1_domain"/>
</dbReference>
<evidence type="ECO:0000259" key="2">
    <source>
        <dbReference type="PROSITE" id="PS50126"/>
    </source>
</evidence>
<evidence type="ECO:0000313" key="3">
    <source>
        <dbReference type="EMBL" id="TLG72462.1"/>
    </source>
</evidence>